<name>A0ABX1CML1_9ACTN</name>
<dbReference type="InterPro" id="IPR047703">
    <property type="entry name" value="SCO2322-like"/>
</dbReference>
<dbReference type="RefSeq" id="WP_168090526.1">
    <property type="nucleotide sequence ID" value="NZ_JAAVJC010000472.1"/>
</dbReference>
<feature type="non-terminal residue" evidence="3">
    <location>
        <position position="1"/>
    </location>
</feature>
<evidence type="ECO:0000256" key="2">
    <source>
        <dbReference type="SAM" id="Phobius"/>
    </source>
</evidence>
<sequence length="233" mass="23449">VMGSGPALQLTGDPVHDAPTGYRYWSFWLRDTADTADTADGTDEETDGGPDESWRYATEGPGTLRPADGAVLGFRFGIGTGTGGAEQPRPTDTFAAVCDATEAGADERRVALVLDFGTRDEAPPGEVPPPPATVCAVVADGATGAETLAAVAGPLRYDRAGLLCAIRGYPERGCGEQASAAPQDSAGAEGGDEGGSTGAGEDGFPGGVGLWVGIAAVAALAAAALGRGRRRDR</sequence>
<protein>
    <submittedName>
        <fullName evidence="3">Uncharacterized protein</fullName>
    </submittedName>
</protein>
<dbReference type="NCBIfam" id="NF040672">
    <property type="entry name" value="SCO2322_fam"/>
    <property type="match status" value="1"/>
</dbReference>
<feature type="region of interest" description="Disordered" evidence="1">
    <location>
        <begin position="174"/>
        <end position="202"/>
    </location>
</feature>
<accession>A0ABX1CML1</accession>
<feature type="compositionally biased region" description="Gly residues" evidence="1">
    <location>
        <begin position="193"/>
        <end position="202"/>
    </location>
</feature>
<feature type="region of interest" description="Disordered" evidence="1">
    <location>
        <begin position="36"/>
        <end position="62"/>
    </location>
</feature>
<dbReference type="EMBL" id="JAAVJC010000472">
    <property type="protein sequence ID" value="NJQ17914.1"/>
    <property type="molecule type" value="Genomic_DNA"/>
</dbReference>
<evidence type="ECO:0000313" key="4">
    <source>
        <dbReference type="Proteomes" id="UP000727056"/>
    </source>
</evidence>
<gene>
    <name evidence="3" type="ORF">HCN52_24035</name>
</gene>
<proteinExistence type="predicted"/>
<dbReference type="Proteomes" id="UP000727056">
    <property type="component" value="Unassembled WGS sequence"/>
</dbReference>
<comment type="caution">
    <text evidence="3">The sequence shown here is derived from an EMBL/GenBank/DDBJ whole genome shotgun (WGS) entry which is preliminary data.</text>
</comment>
<keyword evidence="4" id="KW-1185">Reference proteome</keyword>
<evidence type="ECO:0000313" key="3">
    <source>
        <dbReference type="EMBL" id="NJQ17914.1"/>
    </source>
</evidence>
<organism evidence="3 4">
    <name type="scientific">Streptomyces bohaiensis</name>
    <dbReference type="NCBI Taxonomy" id="1431344"/>
    <lineage>
        <taxon>Bacteria</taxon>
        <taxon>Bacillati</taxon>
        <taxon>Actinomycetota</taxon>
        <taxon>Actinomycetes</taxon>
        <taxon>Kitasatosporales</taxon>
        <taxon>Streptomycetaceae</taxon>
        <taxon>Streptomyces</taxon>
    </lineage>
</organism>
<feature type="transmembrane region" description="Helical" evidence="2">
    <location>
        <begin position="208"/>
        <end position="226"/>
    </location>
</feature>
<reference evidence="3 4" key="1">
    <citation type="submission" date="2020-03" db="EMBL/GenBank/DDBJ databases">
        <title>Draft genome of Streptomyces sp. ventii, isolated from the Axial Seamount in the Pacific Ocean, and resequencing of the two type strains Streptomyces lonarensis strain NCL 716 and Streptomyces bohaiensis strain 11A07.</title>
        <authorList>
            <person name="Loughran R.M."/>
            <person name="Pfannmuller K.M."/>
            <person name="Wasson B.J."/>
            <person name="Deadmond M.C."/>
            <person name="Paddock B.E."/>
            <person name="Koyack M.J."/>
            <person name="Gallegos D.A."/>
            <person name="Mitchell E.A."/>
            <person name="Ushijima B."/>
            <person name="Saw J.H."/>
            <person name="Mcphail K.L."/>
            <person name="Videau P."/>
        </authorList>
    </citation>
    <scope>NUCLEOTIDE SEQUENCE [LARGE SCALE GENOMIC DNA]</scope>
    <source>
        <strain evidence="3 4">11A07</strain>
    </source>
</reference>
<evidence type="ECO:0000256" key="1">
    <source>
        <dbReference type="SAM" id="MobiDB-lite"/>
    </source>
</evidence>
<keyword evidence="2" id="KW-1133">Transmembrane helix</keyword>
<keyword evidence="2" id="KW-0472">Membrane</keyword>
<keyword evidence="2" id="KW-0812">Transmembrane</keyword>
<feature type="compositionally biased region" description="Acidic residues" evidence="1">
    <location>
        <begin position="40"/>
        <end position="50"/>
    </location>
</feature>